<dbReference type="InParanoid" id="A2DMK9"/>
<evidence type="ECO:0000313" key="1">
    <source>
        <dbReference type="EMBL" id="EAY18436.1"/>
    </source>
</evidence>
<dbReference type="AlphaFoldDB" id="A2DMK9"/>
<dbReference type="KEGG" id="tva:5463943"/>
<name>A2DMK9_TRIV3</name>
<dbReference type="SMR" id="A2DMK9"/>
<dbReference type="VEuPathDB" id="TrichDB:TVAGG3_0336170"/>
<gene>
    <name evidence="1" type="ORF">TVAG_046400</name>
</gene>
<evidence type="ECO:0008006" key="3">
    <source>
        <dbReference type="Google" id="ProtNLM"/>
    </source>
</evidence>
<proteinExistence type="predicted"/>
<dbReference type="VEuPathDB" id="TrichDB:TVAG_046400"/>
<sequence>MDKWEEEIKNITRPLSPLTYRQQAHLESRAAFYNCFKLKSIDISVTKVKSLPDFTFFNCSDLKNIKLPDDL</sequence>
<dbReference type="RefSeq" id="XP_001579422.1">
    <property type="nucleotide sequence ID" value="XM_001579372.1"/>
</dbReference>
<dbReference type="InterPro" id="IPR032675">
    <property type="entry name" value="LRR_dom_sf"/>
</dbReference>
<organism evidence="1 2">
    <name type="scientific">Trichomonas vaginalis (strain ATCC PRA-98 / G3)</name>
    <dbReference type="NCBI Taxonomy" id="412133"/>
    <lineage>
        <taxon>Eukaryota</taxon>
        <taxon>Metamonada</taxon>
        <taxon>Parabasalia</taxon>
        <taxon>Trichomonadida</taxon>
        <taxon>Trichomonadidae</taxon>
        <taxon>Trichomonas</taxon>
    </lineage>
</organism>
<dbReference type="SUPFAM" id="SSF52058">
    <property type="entry name" value="L domain-like"/>
    <property type="match status" value="1"/>
</dbReference>
<dbReference type="Proteomes" id="UP000001542">
    <property type="component" value="Unassembled WGS sequence"/>
</dbReference>
<dbReference type="Gene3D" id="3.80.10.10">
    <property type="entry name" value="Ribonuclease Inhibitor"/>
    <property type="match status" value="1"/>
</dbReference>
<reference evidence="1" key="1">
    <citation type="submission" date="2006-10" db="EMBL/GenBank/DDBJ databases">
        <authorList>
            <person name="Amadeo P."/>
            <person name="Zhao Q."/>
            <person name="Wortman J."/>
            <person name="Fraser-Liggett C."/>
            <person name="Carlton J."/>
        </authorList>
    </citation>
    <scope>NUCLEOTIDE SEQUENCE</scope>
    <source>
        <strain evidence="1">G3</strain>
    </source>
</reference>
<dbReference type="EMBL" id="DS113219">
    <property type="protein sequence ID" value="EAY18436.1"/>
    <property type="molecule type" value="Genomic_DNA"/>
</dbReference>
<keyword evidence="2" id="KW-1185">Reference proteome</keyword>
<dbReference type="OrthoDB" id="27267at2759"/>
<accession>A2DMK9</accession>
<evidence type="ECO:0000313" key="2">
    <source>
        <dbReference type="Proteomes" id="UP000001542"/>
    </source>
</evidence>
<dbReference type="InterPro" id="IPR026906">
    <property type="entry name" value="LRR_5"/>
</dbReference>
<protein>
    <recommendedName>
        <fullName evidence="3">Leucine-rich repeat domain-containing protein</fullName>
    </recommendedName>
</protein>
<reference evidence="1" key="2">
    <citation type="journal article" date="2007" name="Science">
        <title>Draft genome sequence of the sexually transmitted pathogen Trichomonas vaginalis.</title>
        <authorList>
            <person name="Carlton J.M."/>
            <person name="Hirt R.P."/>
            <person name="Silva J.C."/>
            <person name="Delcher A.L."/>
            <person name="Schatz M."/>
            <person name="Zhao Q."/>
            <person name="Wortman J.R."/>
            <person name="Bidwell S.L."/>
            <person name="Alsmark U.C.M."/>
            <person name="Besteiro S."/>
            <person name="Sicheritz-Ponten T."/>
            <person name="Noel C.J."/>
            <person name="Dacks J.B."/>
            <person name="Foster P.G."/>
            <person name="Simillion C."/>
            <person name="Van de Peer Y."/>
            <person name="Miranda-Saavedra D."/>
            <person name="Barton G.J."/>
            <person name="Westrop G.D."/>
            <person name="Mueller S."/>
            <person name="Dessi D."/>
            <person name="Fiori P.L."/>
            <person name="Ren Q."/>
            <person name="Paulsen I."/>
            <person name="Zhang H."/>
            <person name="Bastida-Corcuera F.D."/>
            <person name="Simoes-Barbosa A."/>
            <person name="Brown M.T."/>
            <person name="Hayes R.D."/>
            <person name="Mukherjee M."/>
            <person name="Okumura C.Y."/>
            <person name="Schneider R."/>
            <person name="Smith A.J."/>
            <person name="Vanacova S."/>
            <person name="Villalvazo M."/>
            <person name="Haas B.J."/>
            <person name="Pertea M."/>
            <person name="Feldblyum T.V."/>
            <person name="Utterback T.R."/>
            <person name="Shu C.L."/>
            <person name="Osoegawa K."/>
            <person name="de Jong P.J."/>
            <person name="Hrdy I."/>
            <person name="Horvathova L."/>
            <person name="Zubacova Z."/>
            <person name="Dolezal P."/>
            <person name="Malik S.B."/>
            <person name="Logsdon J.M. Jr."/>
            <person name="Henze K."/>
            <person name="Gupta A."/>
            <person name="Wang C.C."/>
            <person name="Dunne R.L."/>
            <person name="Upcroft J.A."/>
            <person name="Upcroft P."/>
            <person name="White O."/>
            <person name="Salzberg S.L."/>
            <person name="Tang P."/>
            <person name="Chiu C.-H."/>
            <person name="Lee Y.-S."/>
            <person name="Embley T.M."/>
            <person name="Coombs G.H."/>
            <person name="Mottram J.C."/>
            <person name="Tachezy J."/>
            <person name="Fraser-Liggett C.M."/>
            <person name="Johnson P.J."/>
        </authorList>
    </citation>
    <scope>NUCLEOTIDE SEQUENCE [LARGE SCALE GENOMIC DNA]</scope>
    <source>
        <strain evidence="1">G3</strain>
    </source>
</reference>
<dbReference type="Pfam" id="PF13306">
    <property type="entry name" value="LRR_5"/>
    <property type="match status" value="1"/>
</dbReference>